<feature type="domain" description="Sulfatase N-terminal" evidence="3">
    <location>
        <begin position="22"/>
        <end position="365"/>
    </location>
</feature>
<evidence type="ECO:0000313" key="5">
    <source>
        <dbReference type="Proteomes" id="UP001305779"/>
    </source>
</evidence>
<dbReference type="Proteomes" id="UP001305779">
    <property type="component" value="Unassembled WGS sequence"/>
</dbReference>
<sequence length="577" mass="65322">MRQQSVLVALASLTALALAATPNVIVIMADDQASDTLLDSMSVMPNVKSLIADKGITYERHYCTVSWCCPSRVNFLTGKAAHNTNVTGLEAPWGGWPKFVNQGLNKNYLPVWLNDAGIDTYYVGKFMNAYTTENFLKPAPKGWTDFSMLLEPGCYDFMHSIWNEGDKVVKKPGIHTQKITNEKTLQYLDDAAEARKPFFLMVAPVAPHVEITQSGVVNNPPPMPAQKGLFNDRIAPRRKNFNPDVSSGASWVANKRKLTEKEVKAGDAHHASRLRSIAGIDDMVKLIVDKLKDKKLLENTYIIYTSDNGYHISNHRLLPGKRCGYEEDISIPLLMTGPGIPQKRTSTIVSSHTDLAPTILKLFGVPQRPDFDGSVIEYTDSALKNSKRKEVVNVAFWDPDVAHENVEWKKSTPAQVYRNVWKSIRLQTAYGDFYYSVWCDGSKEFYDMDDDFAQMSNPLRTPLATTAYKKTYFSRPFAQLLTRLDTLLLITKTCKGDSCRHPWRVAFPGGKVNYLYDAMDEKYDRFFAEQPKVDFECVPGDIRERSGPEKVEVFVERGKRALGEREVRKLLPSFWRR</sequence>
<dbReference type="EMBL" id="JAXOVC010000001">
    <property type="protein sequence ID" value="KAK4508793.1"/>
    <property type="molecule type" value="Genomic_DNA"/>
</dbReference>
<dbReference type="CDD" id="cd16147">
    <property type="entry name" value="G6S"/>
    <property type="match status" value="1"/>
</dbReference>
<keyword evidence="5" id="KW-1185">Reference proteome</keyword>
<comment type="caution">
    <text evidence="4">The sequence shown here is derived from an EMBL/GenBank/DDBJ whole genome shotgun (WGS) entry which is preliminary data.</text>
</comment>
<evidence type="ECO:0000313" key="4">
    <source>
        <dbReference type="EMBL" id="KAK4508793.1"/>
    </source>
</evidence>
<reference evidence="4 5" key="1">
    <citation type="journal article" date="2023" name="G3 (Bethesda)">
        <title>A chromosome-level genome assembly of Zasmidium syzygii isolated from banana leaves.</title>
        <authorList>
            <person name="van Westerhoven A.C."/>
            <person name="Mehrabi R."/>
            <person name="Talebi R."/>
            <person name="Steentjes M.B.F."/>
            <person name="Corcolon B."/>
            <person name="Chong P.A."/>
            <person name="Kema G.H.J."/>
            <person name="Seidl M.F."/>
        </authorList>
    </citation>
    <scope>NUCLEOTIDE SEQUENCE [LARGE SCALE GENOMIC DNA]</scope>
    <source>
        <strain evidence="4 5">P124</strain>
    </source>
</reference>
<dbReference type="InterPro" id="IPR017850">
    <property type="entry name" value="Alkaline_phosphatase_core_sf"/>
</dbReference>
<feature type="signal peptide" evidence="2">
    <location>
        <begin position="1"/>
        <end position="19"/>
    </location>
</feature>
<dbReference type="Gene3D" id="3.40.720.10">
    <property type="entry name" value="Alkaline Phosphatase, subunit A"/>
    <property type="match status" value="1"/>
</dbReference>
<gene>
    <name evidence="4" type="ORF">PRZ48_002532</name>
</gene>
<evidence type="ECO:0000259" key="3">
    <source>
        <dbReference type="Pfam" id="PF00884"/>
    </source>
</evidence>
<keyword evidence="2" id="KW-0732">Signal</keyword>
<name>A0ABR0F7K3_ZASCE</name>
<dbReference type="SUPFAM" id="SSF53649">
    <property type="entry name" value="Alkaline phosphatase-like"/>
    <property type="match status" value="1"/>
</dbReference>
<evidence type="ECO:0000256" key="1">
    <source>
        <dbReference type="ARBA" id="ARBA00008779"/>
    </source>
</evidence>
<protein>
    <recommendedName>
        <fullName evidence="3">Sulfatase N-terminal domain-containing protein</fullName>
    </recommendedName>
</protein>
<proteinExistence type="inferred from homology"/>
<dbReference type="PANTHER" id="PTHR43108">
    <property type="entry name" value="N-ACETYLGLUCOSAMINE-6-SULFATASE FAMILY MEMBER"/>
    <property type="match status" value="1"/>
</dbReference>
<evidence type="ECO:0000256" key="2">
    <source>
        <dbReference type="SAM" id="SignalP"/>
    </source>
</evidence>
<dbReference type="PANTHER" id="PTHR43108:SF8">
    <property type="entry name" value="SD21168P"/>
    <property type="match status" value="1"/>
</dbReference>
<dbReference type="Pfam" id="PF00884">
    <property type="entry name" value="Sulfatase"/>
    <property type="match status" value="1"/>
</dbReference>
<dbReference type="InterPro" id="IPR000917">
    <property type="entry name" value="Sulfatase_N"/>
</dbReference>
<organism evidence="4 5">
    <name type="scientific">Zasmidium cellare</name>
    <name type="common">Wine cellar mold</name>
    <name type="synonym">Racodium cellare</name>
    <dbReference type="NCBI Taxonomy" id="395010"/>
    <lineage>
        <taxon>Eukaryota</taxon>
        <taxon>Fungi</taxon>
        <taxon>Dikarya</taxon>
        <taxon>Ascomycota</taxon>
        <taxon>Pezizomycotina</taxon>
        <taxon>Dothideomycetes</taxon>
        <taxon>Dothideomycetidae</taxon>
        <taxon>Mycosphaerellales</taxon>
        <taxon>Mycosphaerellaceae</taxon>
        <taxon>Zasmidium</taxon>
    </lineage>
</organism>
<comment type="similarity">
    <text evidence="1">Belongs to the sulfatase family.</text>
</comment>
<feature type="chain" id="PRO_5045993249" description="Sulfatase N-terminal domain-containing protein" evidence="2">
    <location>
        <begin position="20"/>
        <end position="577"/>
    </location>
</feature>
<accession>A0ABR0F7K3</accession>